<reference evidence="4" key="1">
    <citation type="submission" date="2021-12" db="EMBL/GenBank/DDBJ databases">
        <authorList>
            <person name="King R."/>
        </authorList>
    </citation>
    <scope>NUCLEOTIDE SEQUENCE</scope>
</reference>
<feature type="signal peptide" evidence="3">
    <location>
        <begin position="1"/>
        <end position="19"/>
    </location>
</feature>
<keyword evidence="2" id="KW-0472">Membrane</keyword>
<accession>A0A9P0B5H4</accession>
<feature type="chain" id="PRO_5040412173" evidence="3">
    <location>
        <begin position="20"/>
        <end position="209"/>
    </location>
</feature>
<feature type="compositionally biased region" description="Polar residues" evidence="1">
    <location>
        <begin position="200"/>
        <end position="209"/>
    </location>
</feature>
<dbReference type="EMBL" id="OV121136">
    <property type="protein sequence ID" value="CAH0557873.1"/>
    <property type="molecule type" value="Genomic_DNA"/>
</dbReference>
<feature type="region of interest" description="Disordered" evidence="1">
    <location>
        <begin position="136"/>
        <end position="209"/>
    </location>
</feature>
<gene>
    <name evidence="4" type="ORF">MELIAE_LOCUS8481</name>
</gene>
<feature type="compositionally biased region" description="Polar residues" evidence="1">
    <location>
        <begin position="174"/>
        <end position="183"/>
    </location>
</feature>
<protein>
    <submittedName>
        <fullName evidence="4">Uncharacterized protein</fullName>
    </submittedName>
</protein>
<feature type="transmembrane region" description="Helical" evidence="2">
    <location>
        <begin position="92"/>
        <end position="113"/>
    </location>
</feature>
<keyword evidence="2" id="KW-0812">Transmembrane</keyword>
<keyword evidence="2" id="KW-1133">Transmembrane helix</keyword>
<dbReference type="OrthoDB" id="6599193at2759"/>
<evidence type="ECO:0000256" key="2">
    <source>
        <dbReference type="SAM" id="Phobius"/>
    </source>
</evidence>
<keyword evidence="5" id="KW-1185">Reference proteome</keyword>
<evidence type="ECO:0000256" key="1">
    <source>
        <dbReference type="SAM" id="MobiDB-lite"/>
    </source>
</evidence>
<evidence type="ECO:0000256" key="3">
    <source>
        <dbReference type="SAM" id="SignalP"/>
    </source>
</evidence>
<proteinExistence type="predicted"/>
<keyword evidence="3" id="KW-0732">Signal</keyword>
<dbReference type="Proteomes" id="UP001154078">
    <property type="component" value="Chromosome 5"/>
</dbReference>
<sequence length="209" mass="23968">MISLVCFGFFALLFAGVKCDLNVNSVACGERTCNILEYCSQFDGTCQKCTKICDKSDHNYDQSLCKKVCQDYLHDIRYLRRDDDTIERLSRMVSVCLTLICFILILLAAVFIFQVYRWTKKKNITLANFKLSMFKKKKQPPTPTKPSSTPHKNDLKKPDLRLDMPISDTHSEHSPVTITTSISRRPAEDSALDYAYDNPAMTNRSNPRF</sequence>
<feature type="compositionally biased region" description="Basic and acidic residues" evidence="1">
    <location>
        <begin position="151"/>
        <end position="162"/>
    </location>
</feature>
<evidence type="ECO:0000313" key="5">
    <source>
        <dbReference type="Proteomes" id="UP001154078"/>
    </source>
</evidence>
<dbReference type="AlphaFoldDB" id="A0A9P0B5H4"/>
<organism evidence="4 5">
    <name type="scientific">Brassicogethes aeneus</name>
    <name type="common">Rape pollen beetle</name>
    <name type="synonym">Meligethes aeneus</name>
    <dbReference type="NCBI Taxonomy" id="1431903"/>
    <lineage>
        <taxon>Eukaryota</taxon>
        <taxon>Metazoa</taxon>
        <taxon>Ecdysozoa</taxon>
        <taxon>Arthropoda</taxon>
        <taxon>Hexapoda</taxon>
        <taxon>Insecta</taxon>
        <taxon>Pterygota</taxon>
        <taxon>Neoptera</taxon>
        <taxon>Endopterygota</taxon>
        <taxon>Coleoptera</taxon>
        <taxon>Polyphaga</taxon>
        <taxon>Cucujiformia</taxon>
        <taxon>Nitidulidae</taxon>
        <taxon>Meligethinae</taxon>
        <taxon>Brassicogethes</taxon>
    </lineage>
</organism>
<name>A0A9P0B5H4_BRAAE</name>
<evidence type="ECO:0000313" key="4">
    <source>
        <dbReference type="EMBL" id="CAH0557873.1"/>
    </source>
</evidence>